<reference evidence="1 2" key="1">
    <citation type="submission" date="2013-08" db="EMBL/GenBank/DDBJ databases">
        <authorList>
            <person name="Huang J."/>
            <person name="Wang G."/>
        </authorList>
    </citation>
    <scope>NUCLEOTIDE SEQUENCE [LARGE SCALE GENOMIC DNA]</scope>
    <source>
        <strain evidence="1 2">BH030004</strain>
    </source>
</reference>
<dbReference type="OrthoDB" id="9815124at2"/>
<dbReference type="SUPFAM" id="SSF51658">
    <property type="entry name" value="Xylose isomerase-like"/>
    <property type="match status" value="1"/>
</dbReference>
<comment type="caution">
    <text evidence="1">The sequence shown here is derived from an EMBL/GenBank/DDBJ whole genome shotgun (WGS) entry which is preliminary data.</text>
</comment>
<dbReference type="STRING" id="1385511.GCA_000425225_01644"/>
<organism evidence="1 2">
    <name type="scientific">Pontibacillus marinus BH030004 = DSM 16465</name>
    <dbReference type="NCBI Taxonomy" id="1385511"/>
    <lineage>
        <taxon>Bacteria</taxon>
        <taxon>Bacillati</taxon>
        <taxon>Bacillota</taxon>
        <taxon>Bacilli</taxon>
        <taxon>Bacillales</taxon>
        <taxon>Bacillaceae</taxon>
        <taxon>Pontibacillus</taxon>
    </lineage>
</organism>
<evidence type="ECO:0008006" key="3">
    <source>
        <dbReference type="Google" id="ProtNLM"/>
    </source>
</evidence>
<dbReference type="InterPro" id="IPR036237">
    <property type="entry name" value="Xyl_isomerase-like_sf"/>
</dbReference>
<protein>
    <recommendedName>
        <fullName evidence="3">Xylose isomerase-like TIM barrel domain-containing protein</fullName>
    </recommendedName>
</protein>
<sequence length="260" mass="30255">MTSFFMNTVLLEKNRWEEGQNPSIAVSDWLPKLRTDGFDGIELWENHSLKASEPEIQLLKHSSIPVEVYNSYVSFEDGFEQQRAQAANMVNRLRANKIKFNFGKDPERLDEYIQNFQDWKEQLPNQCTFLCECHPGTVMEDPKIAKGVFKRIGSNDIGAMIHPFHKGTDVKSWFKHLGEKVVYAHVSLFDGSRFHLLERYPEFVESRIQVLKENGFNGDFSLEFTEGTALENEKTEQLYHNAIRDISFLKVRWKSLAKET</sequence>
<evidence type="ECO:0000313" key="1">
    <source>
        <dbReference type="EMBL" id="KGX90498.1"/>
    </source>
</evidence>
<dbReference type="Gene3D" id="3.20.20.150">
    <property type="entry name" value="Divalent-metal-dependent TIM barrel enzymes"/>
    <property type="match status" value="1"/>
</dbReference>
<evidence type="ECO:0000313" key="2">
    <source>
        <dbReference type="Proteomes" id="UP000030403"/>
    </source>
</evidence>
<dbReference type="eggNOG" id="ENOG5030HDP">
    <property type="taxonomic scope" value="Bacteria"/>
</dbReference>
<proteinExistence type="predicted"/>
<gene>
    <name evidence="1" type="ORF">N783_16820</name>
</gene>
<keyword evidence="2" id="KW-1185">Reference proteome</keyword>
<name>A0A0A5GH35_9BACI</name>
<dbReference type="RefSeq" id="WP_027448511.1">
    <property type="nucleotide sequence ID" value="NZ_AVPF01000007.1"/>
</dbReference>
<dbReference type="AlphaFoldDB" id="A0A0A5GH35"/>
<accession>A0A0A5GH35</accession>
<dbReference type="EMBL" id="AVPF01000007">
    <property type="protein sequence ID" value="KGX90498.1"/>
    <property type="molecule type" value="Genomic_DNA"/>
</dbReference>
<dbReference type="Proteomes" id="UP000030403">
    <property type="component" value="Unassembled WGS sequence"/>
</dbReference>